<comment type="caution">
    <text evidence="1">The sequence shown here is derived from an EMBL/GenBank/DDBJ whole genome shotgun (WGS) entry which is preliminary data.</text>
</comment>
<keyword evidence="2" id="KW-1185">Reference proteome</keyword>
<organism evidence="1 2">
    <name type="scientific">Cytospora paraplurivora</name>
    <dbReference type="NCBI Taxonomy" id="2898453"/>
    <lineage>
        <taxon>Eukaryota</taxon>
        <taxon>Fungi</taxon>
        <taxon>Dikarya</taxon>
        <taxon>Ascomycota</taxon>
        <taxon>Pezizomycotina</taxon>
        <taxon>Sordariomycetes</taxon>
        <taxon>Sordariomycetidae</taxon>
        <taxon>Diaporthales</taxon>
        <taxon>Cytosporaceae</taxon>
        <taxon>Cytospora</taxon>
    </lineage>
</organism>
<dbReference type="AlphaFoldDB" id="A0AAN9UA75"/>
<evidence type="ECO:0000313" key="1">
    <source>
        <dbReference type="EMBL" id="KAK7736636.1"/>
    </source>
</evidence>
<dbReference type="Proteomes" id="UP001320245">
    <property type="component" value="Unassembled WGS sequence"/>
</dbReference>
<dbReference type="EMBL" id="JAJSPL020000032">
    <property type="protein sequence ID" value="KAK7736636.1"/>
    <property type="molecule type" value="Genomic_DNA"/>
</dbReference>
<protein>
    <submittedName>
        <fullName evidence="1">Uncharacterized protein</fullName>
    </submittedName>
</protein>
<proteinExistence type="predicted"/>
<accession>A0AAN9UA75</accession>
<name>A0AAN9UA75_9PEZI</name>
<sequence length="312" mass="33441">MYSSELRSTFSQELGAALHNHVSHKLVELANDNSLPTPLRNEAQLTKDMITASYDCAIFNPTTGVHEMIIPAALILADSKQGVDTPLLILLVDFSRKRTGNTAVNLLDMYPDAIIIRVDIPYLDPEARLATIRAGNTASPYTCLYDIIIRANTAAANSFSHDAAAAGRLSIRLRFATIRRCLSLAAVRQKHMDILRLKSTGHKPSQGHQAASPLGGFGTPLIPHGLHTLAFPATPSLTSTCKGTVTAVEHGRDEGLAASNGGHGLGLSYDHYGGRVSGPVLAIGGFGGHRRHVANLKTFLNLGRRLARGGRY</sequence>
<gene>
    <name evidence="1" type="ORF">SLS53_006839</name>
</gene>
<evidence type="ECO:0000313" key="2">
    <source>
        <dbReference type="Proteomes" id="UP001320245"/>
    </source>
</evidence>
<reference evidence="1 2" key="1">
    <citation type="journal article" date="2023" name="PLoS ONE">
        <title>Cytospora paraplurivora sp. nov. isolated from orchards with fruit tree decline syndrome in Ontario, Canada.</title>
        <authorList>
            <person name="Ilyukhin E."/>
            <person name="Nguyen H.D.T."/>
            <person name="Castle A.J."/>
            <person name="Ellouze W."/>
        </authorList>
    </citation>
    <scope>NUCLEOTIDE SEQUENCE [LARGE SCALE GENOMIC DNA]</scope>
    <source>
        <strain evidence="1 2">FDS-564</strain>
    </source>
</reference>